<evidence type="ECO:0000313" key="3">
    <source>
        <dbReference type="Proteomes" id="UP000785200"/>
    </source>
</evidence>
<sequence length="192" mass="21312">MEYLTTTLSRTSLDSDSSGTTFVETPGAATTDSCIGGLKSVSDITSTEEFPRFSDTVSFNERSMDIRNARLAQSLYNLDEDLPHGIDDSIKKLMKAHELPQLSALGPMEFLDNEDYLEYKSNLAAKRALEQPLPKSSKSHKFTHQALKGTNGHTRSTTLISFQPTPAHLLFRNSYEAKEAYGKELLKAMNIS</sequence>
<feature type="region of interest" description="Disordered" evidence="1">
    <location>
        <begin position="1"/>
        <end position="20"/>
    </location>
</feature>
<accession>A0A9P6VNQ0</accession>
<dbReference type="Proteomes" id="UP000785200">
    <property type="component" value="Unassembled WGS sequence"/>
</dbReference>
<organism evidence="2 3">
    <name type="scientific">Hyphodiscus hymeniophilus</name>
    <dbReference type="NCBI Taxonomy" id="353542"/>
    <lineage>
        <taxon>Eukaryota</taxon>
        <taxon>Fungi</taxon>
        <taxon>Dikarya</taxon>
        <taxon>Ascomycota</taxon>
        <taxon>Pezizomycotina</taxon>
        <taxon>Leotiomycetes</taxon>
        <taxon>Helotiales</taxon>
        <taxon>Hyphodiscaceae</taxon>
        <taxon>Hyphodiscus</taxon>
    </lineage>
</organism>
<proteinExistence type="predicted"/>
<evidence type="ECO:0000256" key="1">
    <source>
        <dbReference type="SAM" id="MobiDB-lite"/>
    </source>
</evidence>
<keyword evidence="3" id="KW-1185">Reference proteome</keyword>
<protein>
    <submittedName>
        <fullName evidence="2">Uncharacterized protein</fullName>
    </submittedName>
</protein>
<dbReference type="EMBL" id="VNKQ01000005">
    <property type="protein sequence ID" value="KAG0651039.1"/>
    <property type="molecule type" value="Genomic_DNA"/>
</dbReference>
<evidence type="ECO:0000313" key="2">
    <source>
        <dbReference type="EMBL" id="KAG0651039.1"/>
    </source>
</evidence>
<dbReference type="AlphaFoldDB" id="A0A9P6VNQ0"/>
<reference evidence="2" key="1">
    <citation type="submission" date="2019-07" db="EMBL/GenBank/DDBJ databases">
        <title>Hyphodiscus hymeniophilus genome sequencing and assembly.</title>
        <authorList>
            <person name="Kramer G."/>
            <person name="Nodwell J."/>
        </authorList>
    </citation>
    <scope>NUCLEOTIDE SEQUENCE</scope>
    <source>
        <strain evidence="2">ATCC 34498</strain>
    </source>
</reference>
<name>A0A9P6VNQ0_9HELO</name>
<comment type="caution">
    <text evidence="2">The sequence shown here is derived from an EMBL/GenBank/DDBJ whole genome shotgun (WGS) entry which is preliminary data.</text>
</comment>
<dbReference type="OrthoDB" id="3560865at2759"/>
<gene>
    <name evidence="2" type="ORF">D0Z07_2507</name>
</gene>